<keyword evidence="2" id="KW-1185">Reference proteome</keyword>
<evidence type="ECO:0000313" key="1">
    <source>
        <dbReference type="EMBL" id="WXB99115.1"/>
    </source>
</evidence>
<sequence>MGKSKEITIPEHIQRVLNLIPEGSDSPITVRTLSSLTGFHGTVIRDYISQAVVKYGQPIGTSNSVNRSGYYVISTADEREATIRNLRSRAIKILKRAKALEKMPDRGQIKLHL</sequence>
<accession>A0ABZ2NN90</accession>
<dbReference type="Proteomes" id="UP001377337">
    <property type="component" value="Plasmid unnamed1"/>
</dbReference>
<dbReference type="EMBL" id="CP147408">
    <property type="protein sequence ID" value="WXB99115.1"/>
    <property type="molecule type" value="Genomic_DNA"/>
</dbReference>
<evidence type="ECO:0008006" key="3">
    <source>
        <dbReference type="Google" id="ProtNLM"/>
    </source>
</evidence>
<name>A0ABZ2NN90_9BACI</name>
<gene>
    <name evidence="1" type="ORF">WCV65_21055</name>
</gene>
<dbReference type="RefSeq" id="WP_338782419.1">
    <property type="nucleotide sequence ID" value="NZ_CP147408.1"/>
</dbReference>
<keyword evidence="1" id="KW-0614">Plasmid</keyword>
<protein>
    <recommendedName>
        <fullName evidence="3">DNA-binding protein</fullName>
    </recommendedName>
</protein>
<evidence type="ECO:0000313" key="2">
    <source>
        <dbReference type="Proteomes" id="UP001377337"/>
    </source>
</evidence>
<geneLocation type="plasmid" evidence="1 2">
    <name>unnamed1</name>
</geneLocation>
<proteinExistence type="predicted"/>
<reference evidence="1 2" key="1">
    <citation type="submission" date="2024-02" db="EMBL/GenBank/DDBJ databases">
        <title>Seven novel Bacillus-like species.</title>
        <authorList>
            <person name="Liu G."/>
        </authorList>
    </citation>
    <scope>NUCLEOTIDE SEQUENCE [LARGE SCALE GENOMIC DNA]</scope>
    <source>
        <strain evidence="1 2">FJAT-52054</strain>
        <plasmid evidence="1 2">unnamed1</plasmid>
    </source>
</reference>
<organism evidence="1 2">
    <name type="scientific">Metabacillus sediminis</name>
    <dbReference type="NCBI Taxonomy" id="3117746"/>
    <lineage>
        <taxon>Bacteria</taxon>
        <taxon>Bacillati</taxon>
        <taxon>Bacillota</taxon>
        <taxon>Bacilli</taxon>
        <taxon>Bacillales</taxon>
        <taxon>Bacillaceae</taxon>
        <taxon>Metabacillus</taxon>
    </lineage>
</organism>